<dbReference type="GO" id="GO:0003735">
    <property type="term" value="F:structural constituent of ribosome"/>
    <property type="evidence" value="ECO:0007669"/>
    <property type="project" value="InterPro"/>
</dbReference>
<dbReference type="EMBL" id="LGRX02033118">
    <property type="protein sequence ID" value="KAK3242793.1"/>
    <property type="molecule type" value="Genomic_DNA"/>
</dbReference>
<proteinExistence type="predicted"/>
<reference evidence="2 3" key="1">
    <citation type="journal article" date="2015" name="Genome Biol. Evol.">
        <title>Comparative Genomics of a Bacterivorous Green Alga Reveals Evolutionary Causalities and Consequences of Phago-Mixotrophic Mode of Nutrition.</title>
        <authorList>
            <person name="Burns J.A."/>
            <person name="Paasch A."/>
            <person name="Narechania A."/>
            <person name="Kim E."/>
        </authorList>
    </citation>
    <scope>NUCLEOTIDE SEQUENCE [LARGE SCALE GENOMIC DNA]</scope>
    <source>
        <strain evidence="2 3">PLY_AMNH</strain>
    </source>
</reference>
<evidence type="ECO:0000313" key="2">
    <source>
        <dbReference type="EMBL" id="KAK3242793.1"/>
    </source>
</evidence>
<dbReference type="Proteomes" id="UP001190700">
    <property type="component" value="Unassembled WGS sequence"/>
</dbReference>
<feature type="region of interest" description="Disordered" evidence="1">
    <location>
        <begin position="27"/>
        <end position="58"/>
    </location>
</feature>
<evidence type="ECO:0000313" key="3">
    <source>
        <dbReference type="Proteomes" id="UP001190700"/>
    </source>
</evidence>
<name>A0AAE0BV43_9CHLO</name>
<dbReference type="Pfam" id="PF17257">
    <property type="entry name" value="DUF5323"/>
    <property type="match status" value="1"/>
</dbReference>
<protein>
    <submittedName>
        <fullName evidence="2">Uncharacterized protein</fullName>
    </submittedName>
</protein>
<sequence length="74" mass="8112">MPMPTLGAVGLKSLRIGAPSTFKVESRVMHKATKKHTKTRPKKKTPADRQKGASVYETIAPEEVPPVFTVVKEP</sequence>
<comment type="caution">
    <text evidence="2">The sequence shown here is derived from an EMBL/GenBank/DDBJ whole genome shotgun (WGS) entry which is preliminary data.</text>
</comment>
<dbReference type="GO" id="GO:0006412">
    <property type="term" value="P:translation"/>
    <property type="evidence" value="ECO:0007669"/>
    <property type="project" value="InterPro"/>
</dbReference>
<dbReference type="GO" id="GO:0005840">
    <property type="term" value="C:ribosome"/>
    <property type="evidence" value="ECO:0007669"/>
    <property type="project" value="InterPro"/>
</dbReference>
<evidence type="ECO:0000256" key="1">
    <source>
        <dbReference type="SAM" id="MobiDB-lite"/>
    </source>
</evidence>
<dbReference type="GO" id="GO:0019843">
    <property type="term" value="F:rRNA binding"/>
    <property type="evidence" value="ECO:0007669"/>
    <property type="project" value="InterPro"/>
</dbReference>
<gene>
    <name evidence="2" type="ORF">CYMTET_47538</name>
</gene>
<dbReference type="InterPro" id="IPR020526">
    <property type="entry name" value="Ribosomal_cL38"/>
</dbReference>
<accession>A0AAE0BV43</accession>
<feature type="compositionally biased region" description="Basic residues" evidence="1">
    <location>
        <begin position="29"/>
        <end position="44"/>
    </location>
</feature>
<organism evidence="2 3">
    <name type="scientific">Cymbomonas tetramitiformis</name>
    <dbReference type="NCBI Taxonomy" id="36881"/>
    <lineage>
        <taxon>Eukaryota</taxon>
        <taxon>Viridiplantae</taxon>
        <taxon>Chlorophyta</taxon>
        <taxon>Pyramimonadophyceae</taxon>
        <taxon>Pyramimonadales</taxon>
        <taxon>Pyramimonadaceae</taxon>
        <taxon>Cymbomonas</taxon>
    </lineage>
</organism>
<keyword evidence="3" id="KW-1185">Reference proteome</keyword>
<dbReference type="AlphaFoldDB" id="A0AAE0BV43"/>
<dbReference type="GO" id="GO:0009507">
    <property type="term" value="C:chloroplast"/>
    <property type="evidence" value="ECO:0007669"/>
    <property type="project" value="InterPro"/>
</dbReference>